<feature type="region of interest" description="Disordered" evidence="1">
    <location>
        <begin position="289"/>
        <end position="330"/>
    </location>
</feature>
<dbReference type="EMBL" id="LNRQ01000006">
    <property type="protein sequence ID" value="KZM92586.1"/>
    <property type="molecule type" value="Genomic_DNA"/>
</dbReference>
<dbReference type="PANTHER" id="PTHR12484:SF4">
    <property type="entry name" value="A-KINASE ANCHOR PROTEIN 17A"/>
    <property type="match status" value="1"/>
</dbReference>
<organism evidence="2">
    <name type="scientific">Daucus carota subsp. sativus</name>
    <name type="common">Carrot</name>
    <dbReference type="NCBI Taxonomy" id="79200"/>
    <lineage>
        <taxon>Eukaryota</taxon>
        <taxon>Viridiplantae</taxon>
        <taxon>Streptophyta</taxon>
        <taxon>Embryophyta</taxon>
        <taxon>Tracheophyta</taxon>
        <taxon>Spermatophyta</taxon>
        <taxon>Magnoliopsida</taxon>
        <taxon>eudicotyledons</taxon>
        <taxon>Gunneridae</taxon>
        <taxon>Pentapetalae</taxon>
        <taxon>asterids</taxon>
        <taxon>campanulids</taxon>
        <taxon>Apiales</taxon>
        <taxon>Apiaceae</taxon>
        <taxon>Apioideae</taxon>
        <taxon>Scandiceae</taxon>
        <taxon>Daucinae</taxon>
        <taxon>Daucus</taxon>
        <taxon>Daucus sect. Daucus</taxon>
    </lineage>
</organism>
<reference evidence="2" key="1">
    <citation type="journal article" date="2016" name="Nat. Genet.">
        <title>A high-quality carrot genome assembly provides new insights into carotenoid accumulation and asterid genome evolution.</title>
        <authorList>
            <person name="Iorizzo M."/>
            <person name="Ellison S."/>
            <person name="Senalik D."/>
            <person name="Zeng P."/>
            <person name="Satapoomin P."/>
            <person name="Huang J."/>
            <person name="Bowman M."/>
            <person name="Iovene M."/>
            <person name="Sanseverino W."/>
            <person name="Cavagnaro P."/>
            <person name="Yildiz M."/>
            <person name="Macko-Podgorni A."/>
            <person name="Moranska E."/>
            <person name="Grzebelus E."/>
            <person name="Grzebelus D."/>
            <person name="Ashrafi H."/>
            <person name="Zheng Z."/>
            <person name="Cheng S."/>
            <person name="Spooner D."/>
            <person name="Van Deynze A."/>
            <person name="Simon P."/>
        </authorList>
    </citation>
    <scope>NUCLEOTIDE SEQUENCE [LARGE SCALE GENOMIC DNA]</scope>
    <source>
        <tissue evidence="2">Leaf</tissue>
    </source>
</reference>
<dbReference type="OMA" id="NAQYEPV"/>
<evidence type="ECO:0000313" key="2">
    <source>
        <dbReference type="EMBL" id="KZM92586.1"/>
    </source>
</evidence>
<gene>
    <name evidence="2" type="ORF">DCAR_020049</name>
</gene>
<proteinExistence type="predicted"/>
<dbReference type="AlphaFoldDB" id="A0A164X1W9"/>
<dbReference type="InterPro" id="IPR056852">
    <property type="entry name" value="AK17A/B"/>
</dbReference>
<sequence>MSTPKPLPPTETLALPNSLTLAPRIKLLLTLHRADDSVSPLDTWLLKTSLISFLESSFSISLPLPDLHIVPFKDLKKRKRHDPVARGTIIIRDLDFASLKLSKFEEEEGEEEKGRVLERKFAEWRKNAVEKMDGMEMRIVGDRFKLSVEVPVGDDFERMKKEWEELAAFGNRGYARGGRRLPDTIILKGVPTRWFVEPLVPDRPSQIVTHTIFSALGEIRTLDVKEDNDTCNLEDEEDGYTVPGLHCKIIVRYKEYSDFCNALKVLSGRSLQKQGSRLKADYEVTWDKDGFGNARSQPEETDRWMPSNRYSREDGQSYNSRFSSEKGRPKRFKVGNKCPLLVS</sequence>
<comment type="caution">
    <text evidence="2">The sequence shown here is derived from an EMBL/GenBank/DDBJ whole genome shotgun (WGS) entry which is preliminary data.</text>
</comment>
<protein>
    <submittedName>
        <fullName evidence="2">Uncharacterized protein</fullName>
    </submittedName>
</protein>
<name>A0A164X1W9_DAUCS</name>
<dbReference type="STRING" id="79200.A0A164X1W9"/>
<dbReference type="Pfam" id="PF25015">
    <property type="entry name" value="RBD_AKAP-17A"/>
    <property type="match status" value="1"/>
</dbReference>
<accession>A0A164X1W9</accession>
<dbReference type="PANTHER" id="PTHR12484">
    <property type="entry name" value="B-LYMPHOCYTE ANTIGEN-RELATED"/>
    <property type="match status" value="1"/>
</dbReference>
<dbReference type="Gramene" id="KZM92586">
    <property type="protein sequence ID" value="KZM92586"/>
    <property type="gene ID" value="DCAR_020049"/>
</dbReference>
<evidence type="ECO:0000256" key="1">
    <source>
        <dbReference type="SAM" id="MobiDB-lite"/>
    </source>
</evidence>